<proteinExistence type="inferred from homology"/>
<evidence type="ECO:0000313" key="4">
    <source>
        <dbReference type="Proteomes" id="UP000236370"/>
    </source>
</evidence>
<protein>
    <submittedName>
        <fullName evidence="3">TG isoform 9</fullName>
    </submittedName>
</protein>
<dbReference type="InterPro" id="IPR029058">
    <property type="entry name" value="AB_hydrolase_fold"/>
</dbReference>
<dbReference type="InterPro" id="IPR019819">
    <property type="entry name" value="Carboxylesterase_B_CS"/>
</dbReference>
<evidence type="ECO:0000313" key="3">
    <source>
        <dbReference type="EMBL" id="PNI33604.1"/>
    </source>
</evidence>
<feature type="non-terminal residue" evidence="3">
    <location>
        <position position="193"/>
    </location>
</feature>
<dbReference type="Proteomes" id="UP000236370">
    <property type="component" value="Unassembled WGS sequence"/>
</dbReference>
<reference evidence="3 4" key="1">
    <citation type="submission" date="2017-12" db="EMBL/GenBank/DDBJ databases">
        <title>High-resolution comparative analysis of great ape genomes.</title>
        <authorList>
            <person name="Pollen A."/>
            <person name="Hastie A."/>
            <person name="Hormozdiari F."/>
            <person name="Dougherty M."/>
            <person name="Liu R."/>
            <person name="Chaisson M."/>
            <person name="Hoppe E."/>
            <person name="Hill C."/>
            <person name="Pang A."/>
            <person name="Hillier L."/>
            <person name="Baker C."/>
            <person name="Armstrong J."/>
            <person name="Shendure J."/>
            <person name="Paten B."/>
            <person name="Wilson R."/>
            <person name="Chao H."/>
            <person name="Schneider V."/>
            <person name="Ventura M."/>
            <person name="Kronenberg Z."/>
            <person name="Murali S."/>
            <person name="Gordon D."/>
            <person name="Cantsilieris S."/>
            <person name="Munson K."/>
            <person name="Nelson B."/>
            <person name="Raja A."/>
            <person name="Underwood J."/>
            <person name="Diekhans M."/>
            <person name="Fiddes I."/>
            <person name="Haussler D."/>
            <person name="Eichler E."/>
        </authorList>
    </citation>
    <scope>NUCLEOTIDE SEQUENCE [LARGE SCALE GENOMIC DNA]</scope>
    <source>
        <strain evidence="3">Yerkes chimp pedigree #C0471</strain>
    </source>
</reference>
<dbReference type="InterPro" id="IPR002018">
    <property type="entry name" value="CarbesteraseB"/>
</dbReference>
<sequence>HSECQWREHSLRPLPFLTPFSSLSQQESLCSAMRHLYILCPFPPMAGCWAGPRPSRASCWQPGTRTSTSPGVSEDCLYLNVFIPQNVAPNASVLVFFHNTMDGEESEGWPAIDGSFLAAVGNLIVVTASYRVGVFGFLSSGSGDVSGNWGLLDQVAALTWVQTHIRGFGGDPRRVSLAADRGGADVASIHLLT</sequence>
<dbReference type="Gene3D" id="3.40.50.1820">
    <property type="entry name" value="alpha/beta hydrolase"/>
    <property type="match status" value="1"/>
</dbReference>
<feature type="domain" description="Carboxylesterase type B" evidence="2">
    <location>
        <begin position="56"/>
        <end position="192"/>
    </location>
</feature>
<evidence type="ECO:0000259" key="2">
    <source>
        <dbReference type="Pfam" id="PF00135"/>
    </source>
</evidence>
<dbReference type="AlphaFoldDB" id="A0A2J8KF11"/>
<dbReference type="Pfam" id="PF00135">
    <property type="entry name" value="COesterase"/>
    <property type="match status" value="1"/>
</dbReference>
<dbReference type="SUPFAM" id="SSF53474">
    <property type="entry name" value="alpha/beta-Hydrolases"/>
    <property type="match status" value="1"/>
</dbReference>
<dbReference type="ESTHER" id="pantr-h2qwr1">
    <property type="family name" value="Thyroglobulin"/>
</dbReference>
<feature type="non-terminal residue" evidence="3">
    <location>
        <position position="1"/>
    </location>
</feature>
<name>A0A2J8KF11_PANTR</name>
<evidence type="ECO:0000256" key="1">
    <source>
        <dbReference type="ARBA" id="ARBA00005964"/>
    </source>
</evidence>
<dbReference type="InterPro" id="IPR050309">
    <property type="entry name" value="Type-B_Carboxylest/Lipase"/>
</dbReference>
<comment type="similarity">
    <text evidence="1">Belongs to the type-B carboxylesterase/lipase family.</text>
</comment>
<dbReference type="EMBL" id="NBAG03000372">
    <property type="protein sequence ID" value="PNI33604.1"/>
    <property type="molecule type" value="Genomic_DNA"/>
</dbReference>
<comment type="caution">
    <text evidence="3">The sequence shown here is derived from an EMBL/GenBank/DDBJ whole genome shotgun (WGS) entry which is preliminary data.</text>
</comment>
<accession>A0A2J8KF11</accession>
<gene>
    <name evidence="3" type="ORF">CK820_G0039239</name>
</gene>
<organism evidence="3 4">
    <name type="scientific">Pan troglodytes</name>
    <name type="common">Chimpanzee</name>
    <dbReference type="NCBI Taxonomy" id="9598"/>
    <lineage>
        <taxon>Eukaryota</taxon>
        <taxon>Metazoa</taxon>
        <taxon>Chordata</taxon>
        <taxon>Craniata</taxon>
        <taxon>Vertebrata</taxon>
        <taxon>Euteleostomi</taxon>
        <taxon>Mammalia</taxon>
        <taxon>Eutheria</taxon>
        <taxon>Euarchontoglires</taxon>
        <taxon>Primates</taxon>
        <taxon>Haplorrhini</taxon>
        <taxon>Catarrhini</taxon>
        <taxon>Hominidae</taxon>
        <taxon>Pan</taxon>
    </lineage>
</organism>
<dbReference type="PROSITE" id="PS00941">
    <property type="entry name" value="CARBOXYLESTERASE_B_2"/>
    <property type="match status" value="1"/>
</dbReference>
<dbReference type="PANTHER" id="PTHR11559">
    <property type="entry name" value="CARBOXYLESTERASE"/>
    <property type="match status" value="1"/>
</dbReference>